<reference evidence="1 2" key="1">
    <citation type="submission" date="2017-02" db="EMBL/GenBank/DDBJ databases">
        <title>Whole genome sequencing of Helicobacter bilis strain AAQJH.</title>
        <authorList>
            <person name="Conlan S."/>
            <person name="Thomas P.J."/>
            <person name="Mullikin J."/>
            <person name="Palmore T.N."/>
            <person name="Frank K.M."/>
            <person name="Segre J.A."/>
        </authorList>
    </citation>
    <scope>NUCLEOTIDE SEQUENCE [LARGE SCALE GENOMIC DNA]</scope>
    <source>
        <strain evidence="1 2">AAQJH</strain>
    </source>
</reference>
<dbReference type="EMBL" id="CP019645">
    <property type="protein sequence ID" value="AQQ59800.1"/>
    <property type="molecule type" value="Genomic_DNA"/>
</dbReference>
<protein>
    <submittedName>
        <fullName evidence="1">Uncharacterized protein</fullName>
    </submittedName>
</protein>
<dbReference type="Proteomes" id="UP000188298">
    <property type="component" value="Chromosome"/>
</dbReference>
<evidence type="ECO:0000313" key="2">
    <source>
        <dbReference type="Proteomes" id="UP000188298"/>
    </source>
</evidence>
<sequence>MQNKLHIQFYMICNNSIIRLIFTFSNIKILIFDKLCYPIGKDYCTRETKIRPTEKFVKSLCKDKFRVAALIGYTHNEVENGG</sequence>
<proteinExistence type="predicted"/>
<evidence type="ECO:0000313" key="1">
    <source>
        <dbReference type="EMBL" id="AQQ59800.1"/>
    </source>
</evidence>
<organism evidence="1 2">
    <name type="scientific">Helicobacter bilis</name>
    <dbReference type="NCBI Taxonomy" id="37372"/>
    <lineage>
        <taxon>Bacteria</taxon>
        <taxon>Pseudomonadati</taxon>
        <taxon>Campylobacterota</taxon>
        <taxon>Epsilonproteobacteria</taxon>
        <taxon>Campylobacterales</taxon>
        <taxon>Helicobacteraceae</taxon>
        <taxon>Helicobacter</taxon>
    </lineage>
</organism>
<dbReference type="AlphaFoldDB" id="A0A1Q2LH56"/>
<dbReference type="KEGG" id="hbl:XJ32_06560"/>
<gene>
    <name evidence="1" type="ORF">XJ32_06560</name>
</gene>
<accession>A0A1Q2LH56</accession>
<name>A0A1Q2LH56_9HELI</name>